<evidence type="ECO:0000313" key="1">
    <source>
        <dbReference type="EMBL" id="JAP81625.1"/>
    </source>
</evidence>
<accession>A0A131YSV1</accession>
<dbReference type="EMBL" id="GEDV01006932">
    <property type="protein sequence ID" value="JAP81625.1"/>
    <property type="molecule type" value="Transcribed_RNA"/>
</dbReference>
<dbReference type="AlphaFoldDB" id="A0A131YSV1"/>
<proteinExistence type="predicted"/>
<protein>
    <submittedName>
        <fullName evidence="1">Uncharacterized protein</fullName>
    </submittedName>
</protein>
<reference evidence="1" key="1">
    <citation type="journal article" date="2016" name="Ticks Tick Borne Dis.">
        <title>De novo assembly and annotation of the salivary gland transcriptome of Rhipicephalus appendiculatus male and female ticks during blood feeding.</title>
        <authorList>
            <person name="de Castro M.H."/>
            <person name="de Klerk D."/>
            <person name="Pienaar R."/>
            <person name="Latif A.A."/>
            <person name="Rees D.J."/>
            <person name="Mans B.J."/>
        </authorList>
    </citation>
    <scope>NUCLEOTIDE SEQUENCE</scope>
    <source>
        <tissue evidence="1">Salivary glands</tissue>
    </source>
</reference>
<name>A0A131YSV1_RHIAP</name>
<sequence>MDFRETVEKKMLKAQELVNEIETSWKCLQSNCETLKDDIDAACNQQIAAVCQRKDQLCHQVELLAAEQERQLQSDLAKLHQYQGSLLSVLQLYAAGTLKNDENAFTCLQALELPNVTTGVPQLHFAKTGEKELEKAVRGFGCAKLHRACALGNFRESQTSLFTGECSKVSESNEPWLLCDMDNCSGEDEVVAASLPKSLSATSSSIEAVSMDEDDTAGTFHKLVEDHPKGNPMVDLEQDQSSWLLPNNEYTGKSELLRLTKTFSEMKTSDIKNEETNWLLLPKDFVTCKNDLVMSKTSDVNSEWLITSKASPMLTSWSYTTKIREMFKPYFDHRNNSIWIAYAP</sequence>
<organism evidence="1">
    <name type="scientific">Rhipicephalus appendiculatus</name>
    <name type="common">Brown ear tick</name>
    <dbReference type="NCBI Taxonomy" id="34631"/>
    <lineage>
        <taxon>Eukaryota</taxon>
        <taxon>Metazoa</taxon>
        <taxon>Ecdysozoa</taxon>
        <taxon>Arthropoda</taxon>
        <taxon>Chelicerata</taxon>
        <taxon>Arachnida</taxon>
        <taxon>Acari</taxon>
        <taxon>Parasitiformes</taxon>
        <taxon>Ixodida</taxon>
        <taxon>Ixodoidea</taxon>
        <taxon>Ixodidae</taxon>
        <taxon>Rhipicephalinae</taxon>
        <taxon>Rhipicephalus</taxon>
        <taxon>Rhipicephalus</taxon>
    </lineage>
</organism>